<keyword evidence="6" id="KW-1185">Reference proteome</keyword>
<keyword evidence="2" id="KW-0560">Oxidoreductase</keyword>
<dbReference type="SUPFAM" id="SSF51735">
    <property type="entry name" value="NAD(P)-binding Rossmann-fold domains"/>
    <property type="match status" value="1"/>
</dbReference>
<dbReference type="RefSeq" id="WP_007045539.1">
    <property type="nucleotide sequence ID" value="NZ_GG704769.1"/>
</dbReference>
<dbReference type="STRING" id="411471.SUBVAR_04092"/>
<gene>
    <name evidence="5" type="ORF">SUBVAR_04092</name>
</gene>
<dbReference type="Gene3D" id="3.40.50.720">
    <property type="entry name" value="NAD(P)-binding Rossmann-like Domain"/>
    <property type="match status" value="1"/>
</dbReference>
<dbReference type="HOGENOM" id="CLU_023194_7_2_9"/>
<feature type="domain" description="GFO/IDH/MocA-like oxidoreductase" evidence="4">
    <location>
        <begin position="135"/>
        <end position="246"/>
    </location>
</feature>
<dbReference type="PANTHER" id="PTHR22604:SF105">
    <property type="entry name" value="TRANS-1,2-DIHYDROBENZENE-1,2-DIOL DEHYDROGENASE"/>
    <property type="match status" value="1"/>
</dbReference>
<evidence type="ECO:0000313" key="6">
    <source>
        <dbReference type="Proteomes" id="UP000003438"/>
    </source>
</evidence>
<dbReference type="InterPro" id="IPR055170">
    <property type="entry name" value="GFO_IDH_MocA-like_dom"/>
</dbReference>
<dbReference type="Proteomes" id="UP000003438">
    <property type="component" value="Unassembled WGS sequence"/>
</dbReference>
<dbReference type="Pfam" id="PF01408">
    <property type="entry name" value="GFO_IDH_MocA"/>
    <property type="match status" value="1"/>
</dbReference>
<evidence type="ECO:0000259" key="3">
    <source>
        <dbReference type="Pfam" id="PF01408"/>
    </source>
</evidence>
<comment type="caution">
    <text evidence="5">The sequence shown here is derived from an EMBL/GenBank/DDBJ whole genome shotgun (WGS) entry which is preliminary data.</text>
</comment>
<dbReference type="InterPro" id="IPR050984">
    <property type="entry name" value="Gfo/Idh/MocA_domain"/>
</dbReference>
<dbReference type="InterPro" id="IPR036291">
    <property type="entry name" value="NAD(P)-bd_dom_sf"/>
</dbReference>
<organism evidence="5 6">
    <name type="scientific">Subdoligranulum variabile DSM 15176</name>
    <dbReference type="NCBI Taxonomy" id="411471"/>
    <lineage>
        <taxon>Bacteria</taxon>
        <taxon>Bacillati</taxon>
        <taxon>Bacillota</taxon>
        <taxon>Clostridia</taxon>
        <taxon>Eubacteriales</taxon>
        <taxon>Oscillospiraceae</taxon>
        <taxon>Subdoligranulum</taxon>
    </lineage>
</organism>
<protein>
    <submittedName>
        <fullName evidence="5">Oxidoreductase, NAD-binding domain protein</fullName>
    </submittedName>
</protein>
<feature type="domain" description="Gfo/Idh/MocA-like oxidoreductase N-terminal" evidence="3">
    <location>
        <begin position="2"/>
        <end position="122"/>
    </location>
</feature>
<evidence type="ECO:0000313" key="5">
    <source>
        <dbReference type="EMBL" id="EFB77512.1"/>
    </source>
</evidence>
<dbReference type="Gene3D" id="3.30.360.10">
    <property type="entry name" value="Dihydrodipicolinate Reductase, domain 2"/>
    <property type="match status" value="1"/>
</dbReference>
<dbReference type="SUPFAM" id="SSF55347">
    <property type="entry name" value="Glyceraldehyde-3-phosphate dehydrogenase-like, C-terminal domain"/>
    <property type="match status" value="1"/>
</dbReference>
<reference evidence="5" key="1">
    <citation type="submission" date="2009-12" db="EMBL/GenBank/DDBJ databases">
        <authorList>
            <person name="Weinstock G."/>
            <person name="Sodergren E."/>
            <person name="Clifton S."/>
            <person name="Fulton L."/>
            <person name="Fulton B."/>
            <person name="Courtney L."/>
            <person name="Fronick C."/>
            <person name="Harrison M."/>
            <person name="Strong C."/>
            <person name="Farmer C."/>
            <person name="Delahaunty K."/>
            <person name="Markovic C."/>
            <person name="Hall O."/>
            <person name="Minx P."/>
            <person name="Tomlinson C."/>
            <person name="Mitreva M."/>
            <person name="Nelson J."/>
            <person name="Hou S."/>
            <person name="Wollam A."/>
            <person name="Pepin K.H."/>
            <person name="Johnson M."/>
            <person name="Bhonagiri V."/>
            <person name="Nash W.E."/>
            <person name="Warren W."/>
            <person name="Chinwalla A."/>
            <person name="Mardis E.R."/>
            <person name="Wilson R.K."/>
        </authorList>
    </citation>
    <scope>NUCLEOTIDE SEQUENCE [LARGE SCALE GENOMIC DNA]</scope>
    <source>
        <strain evidence="5">DSM 15176</strain>
    </source>
</reference>
<evidence type="ECO:0000256" key="1">
    <source>
        <dbReference type="ARBA" id="ARBA00010928"/>
    </source>
</evidence>
<sequence length="334" mass="36792">MKLGILGAGAIARIMADTLRQLQASGNQEVELYAVAARDLGRAQAFAAAEGVARAYGSYEAMLEDPAVDFVYIATPHSHHYRHIKLCIDHGKAVLCEKPFTVNARQAEDVFRYARSKGVLVTEAIWTRYQPMRRMIAEALDSGVIGTPKLMTANLGYAMLNKPRIIDPALAGGALLDVGIYALNFAEMFFGDPDGVQGFCTKYETGVDLTDSITLTWKDGRAAHLTSAANVHTDRHGAIFGDKGYLVVTNINNPQRFRIFDPDHNVLQSVDCPPQLTGYEYEVLEMADTLGKGLLECPSMPHRDTLRMMQVMDDLRAQMGIRYPCEGVDDDTTL</sequence>
<dbReference type="AlphaFoldDB" id="D1PIC7"/>
<accession>D1PIC7</accession>
<dbReference type="Pfam" id="PF22725">
    <property type="entry name" value="GFO_IDH_MocA_C3"/>
    <property type="match status" value="1"/>
</dbReference>
<evidence type="ECO:0000259" key="4">
    <source>
        <dbReference type="Pfam" id="PF22725"/>
    </source>
</evidence>
<dbReference type="InterPro" id="IPR000683">
    <property type="entry name" value="Gfo/Idh/MocA-like_OxRdtase_N"/>
</dbReference>
<dbReference type="EMBL" id="ACBY02000010">
    <property type="protein sequence ID" value="EFB77512.1"/>
    <property type="molecule type" value="Genomic_DNA"/>
</dbReference>
<evidence type="ECO:0000256" key="2">
    <source>
        <dbReference type="ARBA" id="ARBA00023002"/>
    </source>
</evidence>
<name>D1PIC7_9FIRM</name>
<dbReference type="GO" id="GO:0000166">
    <property type="term" value="F:nucleotide binding"/>
    <property type="evidence" value="ECO:0007669"/>
    <property type="project" value="InterPro"/>
</dbReference>
<comment type="similarity">
    <text evidence="1">Belongs to the Gfo/Idh/MocA family.</text>
</comment>
<dbReference type="eggNOG" id="COG0673">
    <property type="taxonomic scope" value="Bacteria"/>
</dbReference>
<proteinExistence type="inferred from homology"/>
<dbReference type="GO" id="GO:0016491">
    <property type="term" value="F:oxidoreductase activity"/>
    <property type="evidence" value="ECO:0007669"/>
    <property type="project" value="UniProtKB-KW"/>
</dbReference>
<dbReference type="OrthoDB" id="9783105at2"/>
<dbReference type="PANTHER" id="PTHR22604">
    <property type="entry name" value="OXIDOREDUCTASES"/>
    <property type="match status" value="1"/>
</dbReference>